<accession>A0ABR8DAN0</accession>
<gene>
    <name evidence="1" type="ORF">H6G83_26630</name>
</gene>
<dbReference type="EMBL" id="JACJSG010000045">
    <property type="protein sequence ID" value="MBD2504144.1"/>
    <property type="molecule type" value="Genomic_DNA"/>
</dbReference>
<evidence type="ECO:0000313" key="1">
    <source>
        <dbReference type="EMBL" id="MBD2504144.1"/>
    </source>
</evidence>
<proteinExistence type="predicted"/>
<comment type="caution">
    <text evidence="1">The sequence shown here is derived from an EMBL/GenBank/DDBJ whole genome shotgun (WGS) entry which is preliminary data.</text>
</comment>
<name>A0ABR8DAN0_9NOST</name>
<sequence length="62" mass="7483">MFFGYIERELLWIENAASWQNTQLPENLHLHNDKGQRKADIWECHCEEIQEAVKKQSEKKLK</sequence>
<evidence type="ECO:0000313" key="2">
    <source>
        <dbReference type="Proteomes" id="UP000661112"/>
    </source>
</evidence>
<keyword evidence="2" id="KW-1185">Reference proteome</keyword>
<reference evidence="1 2" key="1">
    <citation type="journal article" date="2020" name="ISME J.">
        <title>Comparative genomics reveals insights into cyanobacterial evolution and habitat adaptation.</title>
        <authorList>
            <person name="Chen M.Y."/>
            <person name="Teng W.K."/>
            <person name="Zhao L."/>
            <person name="Hu C.X."/>
            <person name="Zhou Y.K."/>
            <person name="Han B.P."/>
            <person name="Song L.R."/>
            <person name="Shu W.S."/>
        </authorList>
    </citation>
    <scope>NUCLEOTIDE SEQUENCE [LARGE SCALE GENOMIC DNA]</scope>
    <source>
        <strain evidence="1 2">FACHB-119</strain>
    </source>
</reference>
<organism evidence="1 2">
    <name type="scientific">Anabaena azotica FACHB-119</name>
    <dbReference type="NCBI Taxonomy" id="947527"/>
    <lineage>
        <taxon>Bacteria</taxon>
        <taxon>Bacillati</taxon>
        <taxon>Cyanobacteriota</taxon>
        <taxon>Cyanophyceae</taxon>
        <taxon>Nostocales</taxon>
        <taxon>Nostocaceae</taxon>
        <taxon>Anabaena</taxon>
        <taxon>Anabaena azotica</taxon>
    </lineage>
</organism>
<protein>
    <submittedName>
        <fullName evidence="1">Uncharacterized protein</fullName>
    </submittedName>
</protein>
<dbReference type="RefSeq" id="WP_190477646.1">
    <property type="nucleotide sequence ID" value="NZ_JACJSG010000045.1"/>
</dbReference>
<dbReference type="Proteomes" id="UP000661112">
    <property type="component" value="Unassembled WGS sequence"/>
</dbReference>